<dbReference type="AlphaFoldDB" id="F2NXV0"/>
<evidence type="ECO:0008006" key="5">
    <source>
        <dbReference type="Google" id="ProtNLM"/>
    </source>
</evidence>
<dbReference type="eggNOG" id="COG0762">
    <property type="taxonomic scope" value="Bacteria"/>
</dbReference>
<dbReference type="GeneID" id="302997683"/>
<proteinExistence type="inferred from homology"/>
<feature type="transmembrane region" description="Helical" evidence="2">
    <location>
        <begin position="165"/>
        <end position="192"/>
    </location>
</feature>
<gene>
    <name evidence="3" type="ordered locus">Tresu_0468</name>
</gene>
<keyword evidence="2" id="KW-1133">Transmembrane helix</keyword>
<dbReference type="PANTHER" id="PTHR33219">
    <property type="entry name" value="YLMG HOMOLOG PROTEIN 2, CHLOROPLASTIC"/>
    <property type="match status" value="1"/>
</dbReference>
<comment type="similarity">
    <text evidence="1">Belongs to the YggT family.</text>
</comment>
<evidence type="ECO:0000256" key="2">
    <source>
        <dbReference type="SAM" id="Phobius"/>
    </source>
</evidence>
<dbReference type="Proteomes" id="UP000006852">
    <property type="component" value="Chromosome"/>
</dbReference>
<dbReference type="PANTHER" id="PTHR33219:SF14">
    <property type="entry name" value="PROTEIN COFACTOR ASSEMBLY OF COMPLEX C SUBUNIT B CCB3, CHLOROPLASTIC-RELATED"/>
    <property type="match status" value="1"/>
</dbReference>
<keyword evidence="2" id="KW-0812">Transmembrane</keyword>
<dbReference type="GO" id="GO:0016020">
    <property type="term" value="C:membrane"/>
    <property type="evidence" value="ECO:0007669"/>
    <property type="project" value="InterPro"/>
</dbReference>
<keyword evidence="4" id="KW-1185">Reference proteome</keyword>
<evidence type="ECO:0000256" key="1">
    <source>
        <dbReference type="ARBA" id="ARBA00010894"/>
    </source>
</evidence>
<evidence type="ECO:0000313" key="4">
    <source>
        <dbReference type="Proteomes" id="UP000006852"/>
    </source>
</evidence>
<feature type="transmembrane region" description="Helical" evidence="2">
    <location>
        <begin position="6"/>
        <end position="24"/>
    </location>
</feature>
<name>F2NXV0_TRES6</name>
<sequence length="193" mass="21809">MFILRIFSAFLSLYSLLCLLRIIITWIPNYSYSKPADILAQICDPYMNLFRGIKWLRFGSFDFSPALALCILGAGSQLFSSLANGGYINLQMILAMILGIFFSILSSLIFFLIILFAIRLILIMINRDSYNTSGFMANQIDSSISSIVYRIARTFAIGRRITYKAALIISIIALLFLQFALRILLAFILSIIL</sequence>
<feature type="transmembrane region" description="Helical" evidence="2">
    <location>
        <begin position="92"/>
        <end position="118"/>
    </location>
</feature>
<dbReference type="Pfam" id="PF02325">
    <property type="entry name" value="CCB3_YggT"/>
    <property type="match status" value="1"/>
</dbReference>
<dbReference type="EMBL" id="CP002631">
    <property type="protein sequence ID" value="AEB13420.1"/>
    <property type="molecule type" value="Genomic_DNA"/>
</dbReference>
<reference evidence="3 4" key="1">
    <citation type="journal article" date="2011" name="Stand. Genomic Sci.">
        <title>Complete genome sequence of Treponema succinifaciens type strain (6091).</title>
        <authorList>
            <person name="Han C."/>
            <person name="Gronow S."/>
            <person name="Teshima H."/>
            <person name="Lapidus A."/>
            <person name="Nolan M."/>
            <person name="Lucas S."/>
            <person name="Hammon N."/>
            <person name="Deshpande S."/>
            <person name="Cheng J.F."/>
            <person name="Zeytun A."/>
            <person name="Tapia R."/>
            <person name="Goodwin L."/>
            <person name="Pitluck S."/>
            <person name="Liolios K."/>
            <person name="Pagani I."/>
            <person name="Ivanova N."/>
            <person name="Mavromatis K."/>
            <person name="Mikhailova N."/>
            <person name="Huntemann M."/>
            <person name="Pati A."/>
            <person name="Chen A."/>
            <person name="Palaniappan K."/>
            <person name="Land M."/>
            <person name="Hauser L."/>
            <person name="Brambilla E.M."/>
            <person name="Rohde M."/>
            <person name="Goker M."/>
            <person name="Woyke T."/>
            <person name="Bristow J."/>
            <person name="Eisen J.A."/>
            <person name="Markowitz V."/>
            <person name="Hugenholtz P."/>
            <person name="Kyrpides N.C."/>
            <person name="Klenk H.P."/>
            <person name="Detter J.C."/>
        </authorList>
    </citation>
    <scope>NUCLEOTIDE SEQUENCE [LARGE SCALE GENOMIC DNA]</scope>
    <source>
        <strain evidence="4">ATCC 33096 / DSM 2489 / 6091</strain>
    </source>
</reference>
<protein>
    <recommendedName>
        <fullName evidence="5">YggT family protein</fullName>
    </recommendedName>
</protein>
<dbReference type="OrthoDB" id="47652at2"/>
<evidence type="ECO:0000313" key="3">
    <source>
        <dbReference type="EMBL" id="AEB13420.1"/>
    </source>
</evidence>
<dbReference type="KEGG" id="tsu:Tresu_0468"/>
<reference evidence="4" key="2">
    <citation type="submission" date="2011-04" db="EMBL/GenBank/DDBJ databases">
        <title>The complete genome of chromosome of Treponema succinifaciens DSM 2489.</title>
        <authorList>
            <person name="Lucas S."/>
            <person name="Copeland A."/>
            <person name="Lapidus A."/>
            <person name="Bruce D."/>
            <person name="Goodwin L."/>
            <person name="Pitluck S."/>
            <person name="Peters L."/>
            <person name="Kyrpides N."/>
            <person name="Mavromatis K."/>
            <person name="Ivanova N."/>
            <person name="Ovchinnikova G."/>
            <person name="Teshima H."/>
            <person name="Detter J.C."/>
            <person name="Tapia R."/>
            <person name="Han C."/>
            <person name="Land M."/>
            <person name="Hauser L."/>
            <person name="Markowitz V."/>
            <person name="Cheng J.-F."/>
            <person name="Hugenholtz P."/>
            <person name="Woyke T."/>
            <person name="Wu D."/>
            <person name="Gronow S."/>
            <person name="Wellnitz S."/>
            <person name="Brambilla E."/>
            <person name="Klenk H.-P."/>
            <person name="Eisen J.A."/>
        </authorList>
    </citation>
    <scope>NUCLEOTIDE SEQUENCE [LARGE SCALE GENOMIC DNA]</scope>
    <source>
        <strain evidence="4">ATCC 33096 / DSM 2489 / 6091</strain>
    </source>
</reference>
<dbReference type="InterPro" id="IPR003425">
    <property type="entry name" value="CCB3/YggT"/>
</dbReference>
<keyword evidence="2" id="KW-0472">Membrane</keyword>
<dbReference type="STRING" id="869209.Tresu_0468"/>
<organism evidence="3 4">
    <name type="scientific">Treponema succinifaciens (strain ATCC 33096 / DSM 2489 / 6091)</name>
    <dbReference type="NCBI Taxonomy" id="869209"/>
    <lineage>
        <taxon>Bacteria</taxon>
        <taxon>Pseudomonadati</taxon>
        <taxon>Spirochaetota</taxon>
        <taxon>Spirochaetia</taxon>
        <taxon>Spirochaetales</taxon>
        <taxon>Treponemataceae</taxon>
        <taxon>Treponema</taxon>
    </lineage>
</organism>
<accession>F2NXV0</accession>
<dbReference type="RefSeq" id="WP_013700727.1">
    <property type="nucleotide sequence ID" value="NC_015385.1"/>
</dbReference>
<dbReference type="HOGENOM" id="CLU_113320_0_0_12"/>